<dbReference type="InterPro" id="IPR000626">
    <property type="entry name" value="Ubiquitin-like_dom"/>
</dbReference>
<organism evidence="3 4">
    <name type="scientific">Pseudocercospora musae</name>
    <dbReference type="NCBI Taxonomy" id="113226"/>
    <lineage>
        <taxon>Eukaryota</taxon>
        <taxon>Fungi</taxon>
        <taxon>Dikarya</taxon>
        <taxon>Ascomycota</taxon>
        <taxon>Pezizomycotina</taxon>
        <taxon>Dothideomycetes</taxon>
        <taxon>Dothideomycetidae</taxon>
        <taxon>Mycosphaerellales</taxon>
        <taxon>Mycosphaerellaceae</taxon>
        <taxon>Pseudocercospora</taxon>
    </lineage>
</organism>
<dbReference type="EMBL" id="LFZO01000142">
    <property type="protein sequence ID" value="KXT12722.1"/>
    <property type="molecule type" value="Genomic_DNA"/>
</dbReference>
<feature type="compositionally biased region" description="Low complexity" evidence="1">
    <location>
        <begin position="795"/>
        <end position="821"/>
    </location>
</feature>
<dbReference type="SUPFAM" id="SSF54236">
    <property type="entry name" value="Ubiquitin-like"/>
    <property type="match status" value="1"/>
</dbReference>
<dbReference type="InterPro" id="IPR051144">
    <property type="entry name" value="Formin_homology_domain"/>
</dbReference>
<gene>
    <name evidence="3" type="ORF">AC579_5219</name>
</gene>
<sequence length="1434" mass="158937">MSFFKAPAWAKAPAREKSDDEKDLFSHSDKFLEVQRDTIEQKKKRAERLKQKEQEREQRQKEKTEKRERKNAIKRESTGEDGKNGLKKRRINSEESAKLLALASANPIMIHSDDDEATAAPVSLPVRRSPRHQRTKDMFPSPRKPKSTLSSAIEAGDSNGEIQLTTVKAKPARQPEAEEDEDSDPEIAAIKRAARERHRQKLQKERCSTPNGMTLEAGAEAGRSRTPPPADPTISLLVTSDIPGTEPLLVKRKLSQNLKQVKDAWCQKHGYSKDMAEKIFFAWNGRRLYGVTTCQRLGIEVDSRGNVVRADDRAADGAARVHIEATTEELFAQSKAERARGARSDSGLYEDEGEQEDEEREAEPAAKQQIRLTIRAKDKDDVRVSVSGATLVSKILNYAKKQLKIPDEQLAYLHFDGERLNPDEPVSSTELEDKDGVDLLPAYTACLGPLHGMAANDDSHGAMLHVTSLVHRAVKPAYTLPPSRRRPLGAATMTISEDDAHPFVWFGMAPKAQNFGNSCSNGATLLLPGRGLGIVTLRPQSQIRNHAAAAAAAAATIDSSRQNNRSSTFLGDLIAPLRYRSKHPPSPEIRAGTGWLPLTLKLTPSPTPNVAPDNKRIISLPLPANNPILDLETARRNYNFESFFGQAIANNGRRCCGNYMPLAFLILREHPENWTIVARPPNRQARATIQATATAAALHFTLLASLEGGTVPPWIRKYHCYFPWASAYNNLIDAISMASRVPQRGAARITPPCTSATAVKAASADNKLQRRPASTAAFSVRTDSDRVIHVYSADRTSSGGSASARSPASSGGSRSFSSDSWSEIDDDDIEPSDSASRSRHPSRRHTVEARPAPTRRQSSRRVVEREEIEEPRRRHSSRRHHSRHESRHDSRHGRSSSRRVPSDESSSSVASPDDYPPYGHHGMPHAPYPHSGYRHVPAGSRGGYPPSVATAPSGYPDPYGREQQLVSMRHDPFAYPSHSNPFSPHSQQQNPFSPIRDDQSNYFAQEPMAPPPPRRHPSEVRRPQSFAAPSHYETETTMMAPYAHPYPPGPWGMPNYPPYPPVPGWPHSAGSSPPPPKEEKNAEIEELRRLMEKRNEDEHKEKKDKNSEIEALKELIKKHEEERVAREKAWIAEREAEAAAKAAEKAKAEEEKKRKAEIDEAKKKAKEDAEKKAEEAAKKAKEEHEKKLAESEKAKEEAAKKAKELEDEIAKNKPTPDSLKAPIRFKDAVGRKFSFPWHICKTWKGMETLIKQAFLHVDMIGEHVHQGHYDLTGPDGEIILPQVWDTMVQPDWEITMHLWPMEEEKKPPKDDLPDPFANLGMGGGFPGDFGILPEHGLPKKKGAKGKDGKAKKPKGGSPDIIDVFPGELPVGKGSMPPPPPPGFGDPFAAMSFPGMPAESKKARPKSKSVKKEISPLAAWFAGGAISNSKAKRSK</sequence>
<protein>
    <recommendedName>
        <fullName evidence="2">Ubiquitin-like domain-containing protein</fullName>
    </recommendedName>
</protein>
<feature type="compositionally biased region" description="Low complexity" evidence="1">
    <location>
        <begin position="903"/>
        <end position="913"/>
    </location>
</feature>
<dbReference type="PANTHER" id="PTHR45733">
    <property type="entry name" value="FORMIN-J"/>
    <property type="match status" value="1"/>
</dbReference>
<evidence type="ECO:0000259" key="2">
    <source>
        <dbReference type="PROSITE" id="PS50053"/>
    </source>
</evidence>
<name>A0A139IDQ1_9PEZI</name>
<dbReference type="CDD" id="cd17080">
    <property type="entry name" value="Ubl_SLD2_Esc2_like"/>
    <property type="match status" value="1"/>
</dbReference>
<dbReference type="InterPro" id="IPR022617">
    <property type="entry name" value="Rad60/SUMO-like_dom"/>
</dbReference>
<feature type="region of interest" description="Disordered" evidence="1">
    <location>
        <begin position="1135"/>
        <end position="1217"/>
    </location>
</feature>
<dbReference type="InterPro" id="IPR054464">
    <property type="entry name" value="ULD_fung"/>
</dbReference>
<feature type="compositionally biased region" description="Basic and acidic residues" evidence="1">
    <location>
        <begin position="48"/>
        <end position="84"/>
    </location>
</feature>
<feature type="compositionally biased region" description="Basic residues" evidence="1">
    <location>
        <begin position="873"/>
        <end position="897"/>
    </location>
</feature>
<dbReference type="PROSITE" id="PS50053">
    <property type="entry name" value="UBIQUITIN_2"/>
    <property type="match status" value="1"/>
</dbReference>
<feature type="region of interest" description="Disordered" evidence="1">
    <location>
        <begin position="112"/>
        <end position="232"/>
    </location>
</feature>
<feature type="domain" description="Ubiquitin-like" evidence="2">
    <location>
        <begin position="370"/>
        <end position="440"/>
    </location>
</feature>
<dbReference type="InterPro" id="IPR029071">
    <property type="entry name" value="Ubiquitin-like_domsf"/>
</dbReference>
<feature type="compositionally biased region" description="Basic and acidic residues" evidence="1">
    <location>
        <begin position="1076"/>
        <end position="1109"/>
    </location>
</feature>
<feature type="region of interest" description="Disordered" evidence="1">
    <location>
        <begin position="1330"/>
        <end position="1409"/>
    </location>
</feature>
<accession>A0A139IDQ1</accession>
<feature type="region of interest" description="Disordered" evidence="1">
    <location>
        <begin position="795"/>
        <end position="1022"/>
    </location>
</feature>
<dbReference type="Pfam" id="PF11976">
    <property type="entry name" value="Rad60-SLD"/>
    <property type="match status" value="1"/>
</dbReference>
<keyword evidence="4" id="KW-1185">Reference proteome</keyword>
<feature type="compositionally biased region" description="Basic and acidic residues" evidence="1">
    <location>
        <begin position="1135"/>
        <end position="1211"/>
    </location>
</feature>
<evidence type="ECO:0000313" key="4">
    <source>
        <dbReference type="Proteomes" id="UP000073492"/>
    </source>
</evidence>
<dbReference type="Pfam" id="PF22893">
    <property type="entry name" value="ULD_2"/>
    <property type="match status" value="1"/>
</dbReference>
<feature type="region of interest" description="Disordered" evidence="1">
    <location>
        <begin position="1066"/>
        <end position="1109"/>
    </location>
</feature>
<reference evidence="3 4" key="1">
    <citation type="submission" date="2015-07" db="EMBL/GenBank/DDBJ databases">
        <title>Comparative genomics of the Sigatoka disease complex on banana suggests a link between parallel evolutionary changes in Pseudocercospora fijiensis and Pseudocercospora eumusae and increased virulence on the banana host.</title>
        <authorList>
            <person name="Chang T.-C."/>
            <person name="Salvucci A."/>
            <person name="Crous P.W."/>
            <person name="Stergiopoulos I."/>
        </authorList>
    </citation>
    <scope>NUCLEOTIDE SEQUENCE [LARGE SCALE GENOMIC DNA]</scope>
    <source>
        <strain evidence="3 4">CBS 116634</strain>
    </source>
</reference>
<comment type="caution">
    <text evidence="3">The sequence shown here is derived from an EMBL/GenBank/DDBJ whole genome shotgun (WGS) entry which is preliminary data.</text>
</comment>
<feature type="compositionally biased region" description="Acidic residues" evidence="1">
    <location>
        <begin position="822"/>
        <end position="831"/>
    </location>
</feature>
<feature type="compositionally biased region" description="Basic residues" evidence="1">
    <location>
        <begin position="192"/>
        <end position="201"/>
    </location>
</feature>
<dbReference type="Gene3D" id="3.10.20.90">
    <property type="entry name" value="Phosphatidylinositol 3-kinase Catalytic Subunit, Chain A, domain 1"/>
    <property type="match status" value="1"/>
</dbReference>
<evidence type="ECO:0000313" key="3">
    <source>
        <dbReference type="EMBL" id="KXT12722.1"/>
    </source>
</evidence>
<feature type="compositionally biased region" description="Acidic residues" evidence="1">
    <location>
        <begin position="348"/>
        <end position="361"/>
    </location>
</feature>
<feature type="compositionally biased region" description="Low complexity" evidence="1">
    <location>
        <begin position="1"/>
        <end position="12"/>
    </location>
</feature>
<feature type="region of interest" description="Disordered" evidence="1">
    <location>
        <begin position="332"/>
        <end position="367"/>
    </location>
</feature>
<evidence type="ECO:0000256" key="1">
    <source>
        <dbReference type="SAM" id="MobiDB-lite"/>
    </source>
</evidence>
<dbReference type="Proteomes" id="UP000073492">
    <property type="component" value="Unassembled WGS sequence"/>
</dbReference>
<feature type="compositionally biased region" description="Polar residues" evidence="1">
    <location>
        <begin position="977"/>
        <end position="992"/>
    </location>
</feature>
<feature type="compositionally biased region" description="Basic and acidic residues" evidence="1">
    <location>
        <begin position="13"/>
        <end position="41"/>
    </location>
</feature>
<proteinExistence type="predicted"/>
<feature type="region of interest" description="Disordered" evidence="1">
    <location>
        <begin position="1"/>
        <end position="92"/>
    </location>
</feature>
<dbReference type="OrthoDB" id="3365399at2759"/>